<proteinExistence type="predicted"/>
<evidence type="ECO:0000313" key="1">
    <source>
        <dbReference type="EMBL" id="MDT7040745.1"/>
    </source>
</evidence>
<dbReference type="RefSeq" id="WP_313831103.1">
    <property type="nucleotide sequence ID" value="NZ_JAQOUE010000001.1"/>
</dbReference>
<accession>A0ABU3K2Y4</accession>
<dbReference type="EMBL" id="JAQOUE010000001">
    <property type="protein sequence ID" value="MDT7040745.1"/>
    <property type="molecule type" value="Genomic_DNA"/>
</dbReference>
<evidence type="ECO:0000313" key="2">
    <source>
        <dbReference type="Proteomes" id="UP001250932"/>
    </source>
</evidence>
<dbReference type="Proteomes" id="UP001250932">
    <property type="component" value="Unassembled WGS sequence"/>
</dbReference>
<keyword evidence="2" id="KW-1185">Reference proteome</keyword>
<name>A0ABU3K2Y4_9BACT</name>
<sequence length="60" mass="6831">MSRPVKLNVCGCGNLHLTYGFLTLHFGREEFRVFARQINQLAGCLKTDHHFLPSIGRRAC</sequence>
<organism evidence="1 2">
    <name type="scientific">Candidatus Nitronereus thalassa</name>
    <dbReference type="NCBI Taxonomy" id="3020898"/>
    <lineage>
        <taxon>Bacteria</taxon>
        <taxon>Pseudomonadati</taxon>
        <taxon>Nitrospirota</taxon>
        <taxon>Nitrospiria</taxon>
        <taxon>Nitrospirales</taxon>
        <taxon>Nitrospiraceae</taxon>
        <taxon>Candidatus Nitronereus</taxon>
    </lineage>
</organism>
<reference evidence="1 2" key="1">
    <citation type="journal article" date="2023" name="ISME J.">
        <title>Cultivation and genomic characterization of novel and ubiquitous marine nitrite-oxidizing bacteria from the Nitrospirales.</title>
        <authorList>
            <person name="Mueller A.J."/>
            <person name="Daebeler A."/>
            <person name="Herbold C.W."/>
            <person name="Kirkegaard R.H."/>
            <person name="Daims H."/>
        </authorList>
    </citation>
    <scope>NUCLEOTIDE SEQUENCE [LARGE SCALE GENOMIC DNA]</scope>
    <source>
        <strain evidence="1 2">EB</strain>
    </source>
</reference>
<comment type="caution">
    <text evidence="1">The sequence shown here is derived from an EMBL/GenBank/DDBJ whole genome shotgun (WGS) entry which is preliminary data.</text>
</comment>
<gene>
    <name evidence="1" type="ORF">PPG34_00180</name>
</gene>
<protein>
    <submittedName>
        <fullName evidence="1">Uncharacterized protein</fullName>
    </submittedName>
</protein>